<dbReference type="SMART" id="SM00448">
    <property type="entry name" value="REC"/>
    <property type="match status" value="1"/>
</dbReference>
<dbReference type="InterPro" id="IPR001789">
    <property type="entry name" value="Sig_transdc_resp-reg_receiver"/>
</dbReference>
<dbReference type="RefSeq" id="WP_005410076.1">
    <property type="nucleotide sequence ID" value="NZ_BKBG02000001.1"/>
</dbReference>
<dbReference type="Gene3D" id="3.40.50.2300">
    <property type="match status" value="1"/>
</dbReference>
<proteinExistence type="predicted"/>
<dbReference type="Proteomes" id="UP001225498">
    <property type="component" value="Unassembled WGS sequence"/>
</dbReference>
<gene>
    <name evidence="3" type="ORF">REH87_002199</name>
    <name evidence="4" type="ORF">VM57_12250</name>
</gene>
<evidence type="ECO:0000313" key="5">
    <source>
        <dbReference type="Proteomes" id="UP000243478"/>
    </source>
</evidence>
<dbReference type="Proteomes" id="UP000243478">
    <property type="component" value="Unassembled WGS sequence"/>
</dbReference>
<dbReference type="EMBL" id="JZRZ01000019">
    <property type="protein sequence ID" value="KKD57191.1"/>
    <property type="molecule type" value="Genomic_DNA"/>
</dbReference>
<feature type="modified residue" description="4-aspartylphosphate" evidence="1">
    <location>
        <position position="58"/>
    </location>
</feature>
<comment type="caution">
    <text evidence="4">The sequence shown here is derived from an EMBL/GenBank/DDBJ whole genome shotgun (WGS) entry which is preliminary data.</text>
</comment>
<name>A0A0F5ZN84_STEMA</name>
<dbReference type="OrthoDB" id="582170at2"/>
<accession>A0A0F5ZN84</accession>
<reference evidence="3" key="2">
    <citation type="submission" date="2023-08" db="EMBL/GenBank/DDBJ databases">
        <authorList>
            <consortium name="Clinical and Environmental Microbiology Branch: Whole genome sequencing antimicrobial resistance pathogens in the healthcare setting"/>
        </authorList>
    </citation>
    <scope>NUCLEOTIDE SEQUENCE</scope>
    <source>
        <strain evidence="3">2023CJ-00293</strain>
    </source>
</reference>
<dbReference type="AlphaFoldDB" id="A0A0F5ZN84"/>
<protein>
    <submittedName>
        <fullName evidence="3">Response regulator</fullName>
    </submittedName>
    <submittedName>
        <fullName evidence="4">Transcriptional regulator</fullName>
    </submittedName>
</protein>
<dbReference type="InterPro" id="IPR011006">
    <property type="entry name" value="CheY-like_superfamily"/>
</dbReference>
<organism evidence="4 5">
    <name type="scientific">Stenotrophomonas maltophilia</name>
    <name type="common">Pseudomonas maltophilia</name>
    <name type="synonym">Xanthomonas maltophilia</name>
    <dbReference type="NCBI Taxonomy" id="40324"/>
    <lineage>
        <taxon>Bacteria</taxon>
        <taxon>Pseudomonadati</taxon>
        <taxon>Pseudomonadota</taxon>
        <taxon>Gammaproteobacteria</taxon>
        <taxon>Lysobacterales</taxon>
        <taxon>Lysobacteraceae</taxon>
        <taxon>Stenotrophomonas</taxon>
        <taxon>Stenotrophomonas maltophilia group</taxon>
    </lineage>
</organism>
<reference evidence="4 5" key="1">
    <citation type="submission" date="2015-03" db="EMBL/GenBank/DDBJ databases">
        <title>Draft genome of Stenotrophomonas maltophila isolated from urine specimen.</title>
        <authorList>
            <person name="Murugan N."/>
            <person name="Malathi J."/>
            <person name="Umashankar V."/>
            <person name="Madhavan H."/>
        </authorList>
    </citation>
    <scope>NUCLEOTIDE SEQUENCE [LARGE SCALE GENOMIC DNA]</scope>
    <source>
        <strain evidence="4 5">JMNMN1</strain>
    </source>
</reference>
<keyword evidence="1" id="KW-0597">Phosphoprotein</keyword>
<sequence length="126" mass="13186">MTVLQDLRVLVVENDEMSAALLQMQLVHAGATVVGLAASVAEALRVLEDSVPDVALLDYRLARNETSEPVAAALSARGVPFVLATGMLAEQLPESMLSGVLLVKPYLSADLTRALSRAVGRSSATA</sequence>
<dbReference type="GO" id="GO:0000160">
    <property type="term" value="P:phosphorelay signal transduction system"/>
    <property type="evidence" value="ECO:0007669"/>
    <property type="project" value="InterPro"/>
</dbReference>
<evidence type="ECO:0000313" key="3">
    <source>
        <dbReference type="EMBL" id="EKZ1927186.1"/>
    </source>
</evidence>
<feature type="domain" description="Response regulatory" evidence="2">
    <location>
        <begin position="8"/>
        <end position="119"/>
    </location>
</feature>
<dbReference type="GeneID" id="93833952"/>
<evidence type="ECO:0000313" key="4">
    <source>
        <dbReference type="EMBL" id="KKD57191.1"/>
    </source>
</evidence>
<evidence type="ECO:0000259" key="2">
    <source>
        <dbReference type="PROSITE" id="PS50110"/>
    </source>
</evidence>
<dbReference type="PROSITE" id="PS50110">
    <property type="entry name" value="RESPONSE_REGULATORY"/>
    <property type="match status" value="1"/>
</dbReference>
<evidence type="ECO:0000256" key="1">
    <source>
        <dbReference type="PROSITE-ProRule" id="PRU00169"/>
    </source>
</evidence>
<dbReference type="SUPFAM" id="SSF52172">
    <property type="entry name" value="CheY-like"/>
    <property type="match status" value="1"/>
</dbReference>
<dbReference type="EMBL" id="ABLTIR010000042">
    <property type="protein sequence ID" value="EKZ1927186.1"/>
    <property type="molecule type" value="Genomic_DNA"/>
</dbReference>
<dbReference type="PATRIC" id="fig|40324.129.peg.3299"/>